<gene>
    <name evidence="1" type="ORF">L21SP2_1630</name>
</gene>
<name>V5WHE0_9SPIO</name>
<protein>
    <submittedName>
        <fullName evidence="1">Uncharacterized protein</fullName>
    </submittedName>
</protein>
<dbReference type="RefSeq" id="WP_024267935.1">
    <property type="nucleotide sequence ID" value="NC_023035.1"/>
</dbReference>
<reference evidence="1 2" key="1">
    <citation type="journal article" date="2015" name="Stand. Genomic Sci.">
        <title>Complete genome sequence and description of Salinispira pacifica gen. nov., sp. nov., a novel spirochaete isolated form a hypersaline microbial mat.</title>
        <authorList>
            <person name="Ben Hania W."/>
            <person name="Joseph M."/>
            <person name="Schumann P."/>
            <person name="Bunk B."/>
            <person name="Fiebig A."/>
            <person name="Sproer C."/>
            <person name="Klenk H.P."/>
            <person name="Fardeau M.L."/>
            <person name="Spring S."/>
        </authorList>
    </citation>
    <scope>NUCLEOTIDE SEQUENCE [LARGE SCALE GENOMIC DNA]</scope>
    <source>
        <strain evidence="1 2">L21-RPul-D2</strain>
    </source>
</reference>
<dbReference type="KEGG" id="slr:L21SP2_1630"/>
<keyword evidence="2" id="KW-1185">Reference proteome</keyword>
<proteinExistence type="predicted"/>
<dbReference type="STRING" id="1307761.L21SP2_1630"/>
<accession>V5WHE0</accession>
<dbReference type="HOGENOM" id="CLU_860222_0_0_12"/>
<evidence type="ECO:0000313" key="1">
    <source>
        <dbReference type="EMBL" id="AHC15015.1"/>
    </source>
</evidence>
<dbReference type="EMBL" id="CP006939">
    <property type="protein sequence ID" value="AHC15015.1"/>
    <property type="molecule type" value="Genomic_DNA"/>
</dbReference>
<organism evidence="1 2">
    <name type="scientific">Salinispira pacifica</name>
    <dbReference type="NCBI Taxonomy" id="1307761"/>
    <lineage>
        <taxon>Bacteria</taxon>
        <taxon>Pseudomonadati</taxon>
        <taxon>Spirochaetota</taxon>
        <taxon>Spirochaetia</taxon>
        <taxon>Spirochaetales</taxon>
        <taxon>Spirochaetaceae</taxon>
        <taxon>Salinispira</taxon>
    </lineage>
</organism>
<dbReference type="AlphaFoldDB" id="V5WHE0"/>
<evidence type="ECO:0000313" key="2">
    <source>
        <dbReference type="Proteomes" id="UP000018680"/>
    </source>
</evidence>
<sequence>MISGPCSAIHLDVQPLAPTPELFLRTVRRILDSPDLEHGNYVSLHLTPVFPFQDRGDGLAYDEKVFSQLFSGGDRIAVRIYLDHPFWIPGKQDWRLGLDERGEDAFPFLSARLSETISDFLSLSGAGIRAVELVSDLPVSIRYRIEERLYEDLSGSQLEIFWLAPAAMKNKGGNQDRDRDTNCLIPILPGRLWLEQLHDMRLTHMFPDEFQHVLPESQYPDFPGLRSAWENWTSSIPGGLFQDSAALINSLQRGSARDLWPFSSMQSQVQSKNSDGVLEGSYQNLEEELNRSLKPLIEEAWYGRFMMTMDLVQRRMLQAQELG</sequence>
<dbReference type="Proteomes" id="UP000018680">
    <property type="component" value="Chromosome"/>
</dbReference>